<protein>
    <recommendedName>
        <fullName evidence="9">Protein kinase domain-containing protein</fullName>
    </recommendedName>
</protein>
<dbReference type="InterPro" id="IPR008271">
    <property type="entry name" value="Ser/Thr_kinase_AS"/>
</dbReference>
<dbReference type="InterPro" id="IPR050538">
    <property type="entry name" value="MAP_kinase_kinase_kinase"/>
</dbReference>
<dbReference type="GO" id="GO:0005524">
    <property type="term" value="F:ATP binding"/>
    <property type="evidence" value="ECO:0007669"/>
    <property type="project" value="UniProtKB-UniRule"/>
</dbReference>
<dbReference type="Proteomes" id="UP000262825">
    <property type="component" value="Unassembled WGS sequence"/>
</dbReference>
<dbReference type="Pfam" id="PF00069">
    <property type="entry name" value="Pkinase"/>
    <property type="match status" value="1"/>
</dbReference>
<organism evidence="10 11">
    <name type="scientific">Saccharomycodes ludwigii</name>
    <dbReference type="NCBI Taxonomy" id="36035"/>
    <lineage>
        <taxon>Eukaryota</taxon>
        <taxon>Fungi</taxon>
        <taxon>Dikarya</taxon>
        <taxon>Ascomycota</taxon>
        <taxon>Saccharomycotina</taxon>
        <taxon>Saccharomycetes</taxon>
        <taxon>Saccharomycodales</taxon>
        <taxon>Saccharomycodaceae</taxon>
        <taxon>Saccharomycodes</taxon>
    </lineage>
</organism>
<feature type="compositionally biased region" description="Polar residues" evidence="8">
    <location>
        <begin position="196"/>
        <end position="207"/>
    </location>
</feature>
<evidence type="ECO:0000256" key="7">
    <source>
        <dbReference type="PROSITE-ProRule" id="PRU10141"/>
    </source>
</evidence>
<dbReference type="PROSITE" id="PS00107">
    <property type="entry name" value="PROTEIN_KINASE_ATP"/>
    <property type="match status" value="1"/>
</dbReference>
<feature type="compositionally biased region" description="Polar residues" evidence="8">
    <location>
        <begin position="401"/>
        <end position="410"/>
    </location>
</feature>
<sequence length="2049" mass="231487">MPNNNNNSQEYLLLKHAKAVKEIQNDIDDIPTCAVNSDILNTRANINSTTHNNTNNNNTNNSTSTTTSSPPQKQELFVDTSLTNNSSTNNPILLNLEPPPPSSSLHSMMMSNNSTPTTIITSSTLNNKRKSRSRSSSLSSTSLLSPKAFSPVRKPILTSHVSSGFNLGFSTISGPNTAQNNDPTHRKLSAGASGGYNFTSDHSSSTLSREDYYDLPNEIPKVTSENILKNITSNSITSLPIAKPSDQHQSALTTSNNLSNEKPLHMQKEYALNEKIYLSKLRKAAAKNKNDDYYTRRISLNNLDGLMRSNHNSRPHGPTHNNSNTATATTSATFASRSFTSKINNNHSNHNNNNNNNNNNKRKGKKSNSEIIKNAHNPSIIKKNIRVKSKKKSKDSNNKNVTNLDDNGSKLTKKYHKSQQLLSRGDKLKKSSISLINASPTSNSGRYNLKYGTNNTKVNSILLRKANNTSSTSVSMDTLHNYEKSSLEQKREESRANSLCEVLTEAKKSIFDTEGGGYINGSHDNTEGDTNSNNNNIDSNSIEVGEEYSDDYDDDDDDNNEDDDDDDSYYDYDDLQDDDSSCYYDYDDLESLADVYNDDIDNIYGVGFDDFNDSSSSDIEENNEHEHESNELSTSLSKNDNIDQQNDNIYSTNSRKIETRTKSGLQTPDNDDTLTFSSSTTSTAEFVLPNAKVHQDKTDHPVLENFQINKKSLLEKLSWIKDSDNDNNSNDNDKGEVCSKDSLELSVIGQNPRVLERLEWQMMLYKVLKGDIVRNEKSKLAKLKEKFNGNTTFKDTLWIELKAWMNGHTVEEQTKSLQILKNTVADEVIDKIMQYKVENADNKPIFHFVNELKDLLDTYYQITSYWPNLSDLRQEKPITASFQFEQRLATFNLIVNLDKNLTNEVLNLCQYTDLGKYFDPETHNFLPICEVVEFQINKSLADQIVTERDIELIFQKKIFFKHAPWIIKSKICYVKYGNILKELGFPLMFAKISVLLRFPIKLIKEVIKVRLDYAEKLENPTMMMIDQIIDDMSTYVKLATQIKYTIEIYKRNFTNIFQIDEDFDDVVIDAILFIFKLLNLKLFDSSKSVFRTFKEPDELIKHWDNLKNIGIFLSETAGLKVARAFATLSLRFMTKLHNYIIELQTEIPNFKNQADVEKWLSECLENVGTIKRKLNRFINVFSNSVCNMSIYQIKNKASFLDLLKDSGHVLFYTGGKLENDKGVYLIGSSELINCSKEDILEILNNSQICSDLVPVMEVNNNLNIYNVINEEIFNVDDENDLYMEQYAIDGTYYYHMEMPDYISRSFSAAASNPGKTSRTVNNFAGEVAPDISQKQQSNGIDFGFADNTTIKNVFIHNRDRNSNYFDDYAREENELYELEMKLKSLGYLIVISPKEVLLWKGRVVNLSEPICVSEIKLPFNAFFKGVDSVPISTKSMSKPANASSSVDDRLLFLTQGSCYAMDYQRERFEQTLDSSAEFLERACSIKSIDITLKRINRVIYKMVYSLLSSYPSVVVEVENKLPGMEILNSGYMFCKDFARNFLLLNTSTITNTNRSELILVMIQLSISWIKFIVNDCNPTDLKTFRWSVLAMEFAMQVTSGYNILALDSKDFADLKQQISGCMSLLISHFDIMGGRSRALAESKLSQQQKMSGSVSIDEYDDDAVLAVNSQIRMQSIRDLEKRTAKKTKHKAKVGKVLDDTDREDLYLAKLASSLSNVSIRWQKRSFIGGGSFGDVFSAVNLDTGGILAVKQIKVQHSKSMEKIFPRIKDEMTVLELLNHPNIVQYYGVEVHRDKVNIFMEYCEGGSLATLLEHGRFEDETITQVYSLQLLEGLAYLHHSGVVHRDIKPDNILLDYSGVIKYVDFGAAKLITKNATVGNNKSDTPVESKNSTNIKKNTAGGGNLNSLMGTPMYMAPENITGAKHGRFGSDDIWSLGCVILEMVTGRRPWSNLDNEWAIMYHVAAGHVPPLPTRKEMSDLGINFLSKFLLQDPDKRATAVELLLHPWIVEIRMLAFGTDEQSEVSLLNTSSSTSSMTSIGTDSNTLSNSNI</sequence>
<feature type="compositionally biased region" description="Low complexity" evidence="8">
    <location>
        <begin position="528"/>
        <end position="543"/>
    </location>
</feature>
<dbReference type="SUPFAM" id="SSF56112">
    <property type="entry name" value="Protein kinase-like (PK-like)"/>
    <property type="match status" value="1"/>
</dbReference>
<dbReference type="PROSITE" id="PS00108">
    <property type="entry name" value="PROTEIN_KINASE_ST"/>
    <property type="match status" value="1"/>
</dbReference>
<comment type="similarity">
    <text evidence="1">Belongs to the protein kinase superfamily. STE Ser/Thr protein kinase family. MAP kinase kinase kinase subfamily.</text>
</comment>
<evidence type="ECO:0000256" key="2">
    <source>
        <dbReference type="ARBA" id="ARBA00022527"/>
    </source>
</evidence>
<evidence type="ECO:0000259" key="9">
    <source>
        <dbReference type="PROSITE" id="PS50011"/>
    </source>
</evidence>
<feature type="compositionally biased region" description="Low complexity" evidence="8">
    <location>
        <begin position="103"/>
        <end position="126"/>
    </location>
</feature>
<accession>A0A376B2B4</accession>
<feature type="domain" description="Protein kinase" evidence="9">
    <location>
        <begin position="1721"/>
        <end position="2006"/>
    </location>
</feature>
<dbReference type="VEuPathDB" id="FungiDB:SCODWIG_00587"/>
<feature type="compositionally biased region" description="Low complexity" evidence="8">
    <location>
        <begin position="341"/>
        <end position="359"/>
    </location>
</feature>
<evidence type="ECO:0000256" key="6">
    <source>
        <dbReference type="ARBA" id="ARBA00022840"/>
    </source>
</evidence>
<feature type="compositionally biased region" description="Low complexity" evidence="8">
    <location>
        <begin position="134"/>
        <end position="145"/>
    </location>
</feature>
<dbReference type="EMBL" id="UFAJ01000053">
    <property type="protein sequence ID" value="SSD58826.1"/>
    <property type="molecule type" value="Genomic_DNA"/>
</dbReference>
<keyword evidence="4 7" id="KW-0547">Nucleotide-binding</keyword>
<feature type="region of interest" description="Disordered" evidence="8">
    <location>
        <begin position="46"/>
        <end position="145"/>
    </location>
</feature>
<feature type="region of interest" description="Disordered" evidence="8">
    <location>
        <begin position="341"/>
        <end position="426"/>
    </location>
</feature>
<feature type="compositionally biased region" description="Low complexity" evidence="8">
    <location>
        <begin position="80"/>
        <end position="96"/>
    </location>
</feature>
<evidence type="ECO:0000256" key="5">
    <source>
        <dbReference type="ARBA" id="ARBA00022777"/>
    </source>
</evidence>
<feature type="region of interest" description="Disordered" evidence="8">
    <location>
        <begin position="2025"/>
        <end position="2049"/>
    </location>
</feature>
<dbReference type="GO" id="GO:0004674">
    <property type="term" value="F:protein serine/threonine kinase activity"/>
    <property type="evidence" value="ECO:0007669"/>
    <property type="project" value="UniProtKB-KW"/>
</dbReference>
<keyword evidence="3" id="KW-0808">Transferase</keyword>
<feature type="binding site" evidence="7">
    <location>
        <position position="1750"/>
    </location>
    <ligand>
        <name>ATP</name>
        <dbReference type="ChEBI" id="CHEBI:30616"/>
    </ligand>
</feature>
<feature type="region of interest" description="Disordered" evidence="8">
    <location>
        <begin position="614"/>
        <end position="673"/>
    </location>
</feature>
<reference evidence="11" key="1">
    <citation type="submission" date="2018-06" db="EMBL/GenBank/DDBJ databases">
        <authorList>
            <person name="Guldener U."/>
        </authorList>
    </citation>
    <scope>NUCLEOTIDE SEQUENCE [LARGE SCALE GENOMIC DNA]</scope>
    <source>
        <strain evidence="11">UTAD17</strain>
    </source>
</reference>
<keyword evidence="6 7" id="KW-0067">ATP-binding</keyword>
<feature type="region of interest" description="Disordered" evidence="8">
    <location>
        <begin position="176"/>
        <end position="207"/>
    </location>
</feature>
<feature type="region of interest" description="Disordered" evidence="8">
    <location>
        <begin position="1880"/>
        <end position="1899"/>
    </location>
</feature>
<proteinExistence type="inferred from homology"/>
<dbReference type="OrthoDB" id="1043025at2759"/>
<evidence type="ECO:0000256" key="1">
    <source>
        <dbReference type="ARBA" id="ARBA00006529"/>
    </source>
</evidence>
<dbReference type="InterPro" id="IPR000719">
    <property type="entry name" value="Prot_kinase_dom"/>
</dbReference>
<dbReference type="CDD" id="cd06626">
    <property type="entry name" value="STKc_MEKK4"/>
    <property type="match status" value="1"/>
</dbReference>
<feature type="compositionally biased region" description="Acidic residues" evidence="8">
    <location>
        <begin position="544"/>
        <end position="583"/>
    </location>
</feature>
<feature type="compositionally biased region" description="Low complexity" evidence="8">
    <location>
        <begin position="47"/>
        <end position="69"/>
    </location>
</feature>
<keyword evidence="11" id="KW-1185">Reference proteome</keyword>
<name>A0A376B2B4_9ASCO</name>
<evidence type="ECO:0000313" key="11">
    <source>
        <dbReference type="Proteomes" id="UP000262825"/>
    </source>
</evidence>
<dbReference type="GO" id="GO:0038066">
    <property type="term" value="P:p38MAPK cascade"/>
    <property type="evidence" value="ECO:0007669"/>
    <property type="project" value="TreeGrafter"/>
</dbReference>
<feature type="compositionally biased region" description="Polar residues" evidence="8">
    <location>
        <begin position="1880"/>
        <end position="1895"/>
    </location>
</feature>
<evidence type="ECO:0000313" key="10">
    <source>
        <dbReference type="EMBL" id="SSD58826.1"/>
    </source>
</evidence>
<dbReference type="SMART" id="SM00220">
    <property type="entry name" value="S_TKc"/>
    <property type="match status" value="1"/>
</dbReference>
<dbReference type="InterPro" id="IPR011009">
    <property type="entry name" value="Kinase-like_dom_sf"/>
</dbReference>
<evidence type="ECO:0000256" key="3">
    <source>
        <dbReference type="ARBA" id="ARBA00022679"/>
    </source>
</evidence>
<dbReference type="PROSITE" id="PS50011">
    <property type="entry name" value="PROTEIN_KINASE_DOM"/>
    <property type="match status" value="1"/>
</dbReference>
<dbReference type="PANTHER" id="PTHR48016">
    <property type="entry name" value="MAP KINASE KINASE KINASE SSK2-RELATED-RELATED"/>
    <property type="match status" value="1"/>
</dbReference>
<feature type="compositionally biased region" description="Low complexity" evidence="8">
    <location>
        <begin position="2025"/>
        <end position="2041"/>
    </location>
</feature>
<feature type="region of interest" description="Disordered" evidence="8">
    <location>
        <begin position="305"/>
        <end position="326"/>
    </location>
</feature>
<keyword evidence="5" id="KW-0418">Kinase</keyword>
<evidence type="ECO:0000256" key="8">
    <source>
        <dbReference type="SAM" id="MobiDB-lite"/>
    </source>
</evidence>
<dbReference type="InterPro" id="IPR017441">
    <property type="entry name" value="Protein_kinase_ATP_BS"/>
</dbReference>
<dbReference type="Gene3D" id="1.10.510.10">
    <property type="entry name" value="Transferase(Phosphotransferase) domain 1"/>
    <property type="match status" value="1"/>
</dbReference>
<evidence type="ECO:0000256" key="4">
    <source>
        <dbReference type="ARBA" id="ARBA00022741"/>
    </source>
</evidence>
<feature type="region of interest" description="Disordered" evidence="8">
    <location>
        <begin position="514"/>
        <end position="583"/>
    </location>
</feature>
<feature type="compositionally biased region" description="Basic residues" evidence="8">
    <location>
        <begin position="383"/>
        <end position="393"/>
    </location>
</feature>
<keyword evidence="2" id="KW-0723">Serine/threonine-protein kinase</keyword>
<gene>
    <name evidence="10" type="ORF">SCODWIG_00587</name>
</gene>
<dbReference type="PANTHER" id="PTHR48016:SF32">
    <property type="entry name" value="MITOGEN-ACTIVATED PROTEIN KINASE KINASE KINASE 4"/>
    <property type="match status" value="1"/>
</dbReference>
<feature type="compositionally biased region" description="Low complexity" evidence="8">
    <location>
        <begin position="631"/>
        <end position="649"/>
    </location>
</feature>